<name>A0AAD9GEG1_9STRA</name>
<dbReference type="AlphaFoldDB" id="A0AAD9GEG1"/>
<keyword evidence="3" id="KW-1185">Reference proteome</keyword>
<feature type="compositionally biased region" description="Acidic residues" evidence="1">
    <location>
        <begin position="161"/>
        <end position="180"/>
    </location>
</feature>
<feature type="region of interest" description="Disordered" evidence="1">
    <location>
        <begin position="151"/>
        <end position="182"/>
    </location>
</feature>
<gene>
    <name evidence="2" type="ORF">P3T76_009696</name>
</gene>
<organism evidence="2 3">
    <name type="scientific">Phytophthora citrophthora</name>
    <dbReference type="NCBI Taxonomy" id="4793"/>
    <lineage>
        <taxon>Eukaryota</taxon>
        <taxon>Sar</taxon>
        <taxon>Stramenopiles</taxon>
        <taxon>Oomycota</taxon>
        <taxon>Peronosporomycetes</taxon>
        <taxon>Peronosporales</taxon>
        <taxon>Peronosporaceae</taxon>
        <taxon>Phytophthora</taxon>
    </lineage>
</organism>
<accession>A0AAD9GEG1</accession>
<proteinExistence type="predicted"/>
<evidence type="ECO:0000313" key="2">
    <source>
        <dbReference type="EMBL" id="KAK1936918.1"/>
    </source>
</evidence>
<evidence type="ECO:0000313" key="3">
    <source>
        <dbReference type="Proteomes" id="UP001259832"/>
    </source>
</evidence>
<evidence type="ECO:0000256" key="1">
    <source>
        <dbReference type="SAM" id="MobiDB-lite"/>
    </source>
</evidence>
<dbReference type="EMBL" id="JASMQC010000020">
    <property type="protein sequence ID" value="KAK1936918.1"/>
    <property type="molecule type" value="Genomic_DNA"/>
</dbReference>
<dbReference type="Proteomes" id="UP001259832">
    <property type="component" value="Unassembled WGS sequence"/>
</dbReference>
<reference evidence="2" key="1">
    <citation type="submission" date="2023-08" db="EMBL/GenBank/DDBJ databases">
        <title>Reference Genome Resource for the Citrus Pathogen Phytophthora citrophthora.</title>
        <authorList>
            <person name="Moller H."/>
            <person name="Coetzee B."/>
            <person name="Rose L.J."/>
            <person name="Van Niekerk J.M."/>
        </authorList>
    </citation>
    <scope>NUCLEOTIDE SEQUENCE</scope>
    <source>
        <strain evidence="2">STE-U-9442</strain>
    </source>
</reference>
<comment type="caution">
    <text evidence="2">The sequence shown here is derived from an EMBL/GenBank/DDBJ whole genome shotgun (WGS) entry which is preliminary data.</text>
</comment>
<protein>
    <submittedName>
        <fullName evidence="2">Uncharacterized protein</fullName>
    </submittedName>
</protein>
<feature type="region of interest" description="Disordered" evidence="1">
    <location>
        <begin position="205"/>
        <end position="224"/>
    </location>
</feature>
<sequence>MDPAAQLRHQPSGPITATLRHGSSTRQRAALHLPLTSARANADASQFFSIETRLELKSRLTKQQQQLVPLLVQAKLAWMRCFGESRTSASHLAALQMVQLGEGLAASLSRAFDLAAGAATAPLVEYQALVTRVESEMASFQDLVTNVVHGNYPQPEHQIPDEEDENCSSEEEKSENDIQEEATYLNRPVNFDLPSMQTYCKHVAPPYSSYLPKNAKKSSPTKNL</sequence>
<feature type="region of interest" description="Disordered" evidence="1">
    <location>
        <begin position="1"/>
        <end position="23"/>
    </location>
</feature>